<dbReference type="Proteomes" id="UP000515156">
    <property type="component" value="Chromosome 1"/>
</dbReference>
<dbReference type="InParanoid" id="A0A6P7X832"/>
<dbReference type="OrthoDB" id="10462166at2759"/>
<sequence>MKLKVEEQKTLKQLRHILQTLLESITETNGSKTYDINENQHVYIIDINTTEETQPDFTQTTTQTVMSVTAEMSQEFQSDTTTQIPSLSISVQSNLKPTQELYESNYTTEVSDEDIANSINSLNQNIESIPIYNEEKDEEEYINDTENDEKEEEPVDDTEEENVEVPEEEPAAMRRFLEIVQLLEGVVPNLDSYLDNPLQNSTDKEAAEKALAVLAVLKNCLCTNQENTDIQEGIDELIQDEVKILRLLMKKHIR</sequence>
<evidence type="ECO:0000256" key="1">
    <source>
        <dbReference type="SAM" id="MobiDB-lite"/>
    </source>
</evidence>
<dbReference type="RefSeq" id="XP_030046329.1">
    <property type="nucleotide sequence ID" value="XM_030190469.1"/>
</dbReference>
<evidence type="ECO:0000313" key="2">
    <source>
        <dbReference type="Proteomes" id="UP000515156"/>
    </source>
</evidence>
<organism evidence="2 3">
    <name type="scientific">Microcaecilia unicolor</name>
    <dbReference type="NCBI Taxonomy" id="1415580"/>
    <lineage>
        <taxon>Eukaryota</taxon>
        <taxon>Metazoa</taxon>
        <taxon>Chordata</taxon>
        <taxon>Craniata</taxon>
        <taxon>Vertebrata</taxon>
        <taxon>Euteleostomi</taxon>
        <taxon>Amphibia</taxon>
        <taxon>Gymnophiona</taxon>
        <taxon>Siphonopidae</taxon>
        <taxon>Microcaecilia</taxon>
    </lineage>
</organism>
<protein>
    <submittedName>
        <fullName evidence="3">Uncharacterized protein LOC115460700</fullName>
    </submittedName>
</protein>
<dbReference type="AlphaFoldDB" id="A0A6P7X832"/>
<proteinExistence type="predicted"/>
<gene>
    <name evidence="3" type="primary">LOC115460700</name>
</gene>
<keyword evidence="2" id="KW-1185">Reference proteome</keyword>
<reference evidence="3" key="1">
    <citation type="submission" date="2025-08" db="UniProtKB">
        <authorList>
            <consortium name="RefSeq"/>
        </authorList>
    </citation>
    <scope>IDENTIFICATION</scope>
</reference>
<dbReference type="GeneID" id="115460700"/>
<dbReference type="KEGG" id="muo:115460700"/>
<evidence type="ECO:0000313" key="3">
    <source>
        <dbReference type="RefSeq" id="XP_030046329.1"/>
    </source>
</evidence>
<feature type="region of interest" description="Disordered" evidence="1">
    <location>
        <begin position="137"/>
        <end position="167"/>
    </location>
</feature>
<accession>A0A6P7X832</accession>
<name>A0A6P7X832_9AMPH</name>